<proteinExistence type="predicted"/>
<accession>A0A7C1G7S9</accession>
<gene>
    <name evidence="1" type="ORF">ENP47_00805</name>
</gene>
<dbReference type="EMBL" id="DSJL01000001">
    <property type="protein sequence ID" value="HEF64144.1"/>
    <property type="molecule type" value="Genomic_DNA"/>
</dbReference>
<organism evidence="1">
    <name type="scientific">Thermomicrobium roseum</name>
    <dbReference type="NCBI Taxonomy" id="500"/>
    <lineage>
        <taxon>Bacteria</taxon>
        <taxon>Pseudomonadati</taxon>
        <taxon>Thermomicrobiota</taxon>
        <taxon>Thermomicrobia</taxon>
        <taxon>Thermomicrobiales</taxon>
        <taxon>Thermomicrobiaceae</taxon>
        <taxon>Thermomicrobium</taxon>
    </lineage>
</organism>
<reference evidence="1" key="1">
    <citation type="journal article" date="2020" name="mSystems">
        <title>Genome- and Community-Level Interaction Insights into Carbon Utilization and Element Cycling Functions of Hydrothermarchaeota in Hydrothermal Sediment.</title>
        <authorList>
            <person name="Zhou Z."/>
            <person name="Liu Y."/>
            <person name="Xu W."/>
            <person name="Pan J."/>
            <person name="Luo Z.H."/>
            <person name="Li M."/>
        </authorList>
    </citation>
    <scope>NUCLEOTIDE SEQUENCE [LARGE SCALE GENOMIC DNA]</scope>
    <source>
        <strain evidence="1">SpSt-222</strain>
    </source>
</reference>
<sequence length="172" mass="18522">MSRVTRGVVILLSLLSVFALSTAVSRGASGRLFYEWSASGVKPGGGIWYYSGNYSGRTDWNPTREANVLTLHESTVWVRNPTGDIRSPGTVLYFIHDGQVRRTVPAYAWSLIGCGAVAPGGAAFGGCTTSSQYLGAFDPLRRAQDRGTWAFLLCDAAGCYGGVSGDRTWNLW</sequence>
<comment type="caution">
    <text evidence="1">The sequence shown here is derived from an EMBL/GenBank/DDBJ whole genome shotgun (WGS) entry which is preliminary data.</text>
</comment>
<evidence type="ECO:0000313" key="1">
    <source>
        <dbReference type="EMBL" id="HEF64144.1"/>
    </source>
</evidence>
<protein>
    <submittedName>
        <fullName evidence="1">Uncharacterized protein</fullName>
    </submittedName>
</protein>
<name>A0A7C1G7S9_THERO</name>
<dbReference type="AlphaFoldDB" id="A0A7C1G7S9"/>